<dbReference type="EMBL" id="SNRY01002078">
    <property type="protein sequence ID" value="KAA6326918.1"/>
    <property type="molecule type" value="Genomic_DNA"/>
</dbReference>
<dbReference type="PANTHER" id="PTHR10066:SF67">
    <property type="entry name" value="BETA-GLUCURONIDASE"/>
    <property type="match status" value="1"/>
</dbReference>
<dbReference type="Gene3D" id="2.60.40.10">
    <property type="entry name" value="Immunoglobulins"/>
    <property type="match status" value="1"/>
</dbReference>
<dbReference type="InterPro" id="IPR006101">
    <property type="entry name" value="Glyco_hydro_2"/>
</dbReference>
<dbReference type="InterPro" id="IPR017853">
    <property type="entry name" value="GH"/>
</dbReference>
<proteinExistence type="inferred from homology"/>
<dbReference type="SUPFAM" id="SSF49303">
    <property type="entry name" value="beta-Galactosidase/glucuronidase domain"/>
    <property type="match status" value="1"/>
</dbReference>
<dbReference type="GO" id="GO:0004566">
    <property type="term" value="F:beta-glucuronidase activity"/>
    <property type="evidence" value="ECO:0007669"/>
    <property type="project" value="UniProtKB-EC"/>
</dbReference>
<dbReference type="InterPro" id="IPR008979">
    <property type="entry name" value="Galactose-bd-like_sf"/>
</dbReference>
<comment type="caution">
    <text evidence="9">The sequence shown here is derived from an EMBL/GenBank/DDBJ whole genome shotgun (WGS) entry which is preliminary data.</text>
</comment>
<protein>
    <recommendedName>
        <fullName evidence="3">Beta-glucuronidase</fullName>
        <ecNumber evidence="2">3.2.1.31</ecNumber>
    </recommendedName>
</protein>
<evidence type="ECO:0000259" key="7">
    <source>
        <dbReference type="Pfam" id="PF02836"/>
    </source>
</evidence>
<gene>
    <name evidence="9" type="ORF">EZS27_024039</name>
</gene>
<organism evidence="9">
    <name type="scientific">termite gut metagenome</name>
    <dbReference type="NCBI Taxonomy" id="433724"/>
    <lineage>
        <taxon>unclassified sequences</taxon>
        <taxon>metagenomes</taxon>
        <taxon>organismal metagenomes</taxon>
    </lineage>
</organism>
<dbReference type="SUPFAM" id="SSF49785">
    <property type="entry name" value="Galactose-binding domain-like"/>
    <property type="match status" value="1"/>
</dbReference>
<evidence type="ECO:0000256" key="3">
    <source>
        <dbReference type="ARBA" id="ARBA00016205"/>
    </source>
</evidence>
<sequence>MKKITILVISLLLPLFMQAQETILQNVYARDYQNLNGSWNYIIDPFDMGYYDYRLKESPNGFFKNKKAQHKADLVEYNFDTAPLMLIPSDWNTQNTQLFFYEGSVWFKKDFNYTKKQGGKTYIYFGAANYDAKVYLNGEKIGEHLGGFTPFNFDITGKVKDGSNFIIVRVNNKRIPEGVPTVNADWWNYGGITREVLIVDVPELFINDYLIQLEKGKYDNISGSVRLSQQIAGKAIVLDIPELKIKRTLVTDGQGVASFTVKAKPELWSPEKPKLYDVSLSFDEERINDKIGFRQIETVGKEVRLNGKKTFLRGISIHEEAPFRQGRAWSADDAKVLLGWAKELGCNFVRLAHYPHNEYMVREAERLGLMVWSEIPVYWTIHWDNPDTYTNAQKQLNDMIDRDKNRCAIVIWSVANETPHSDTRDQFLANLATYARNKDNTRLISMAMEVTGSSNNVSKVEDYMSKYVDIISFNNYLGWYSGALEDIQTRKWEIPYNKPFFISEFGAGALQGKHGDNTEIWTEEYQAELYKQTLAMYDKVEGFAGTSPWILVDFYSSRRQLNGIQDFFNRKGLVSNNGVKKQAFFVLQDFYKKKMNE</sequence>
<feature type="domain" description="Glycosyl hydrolases family 2 sugar binding" evidence="8">
    <location>
        <begin position="35"/>
        <end position="202"/>
    </location>
</feature>
<dbReference type="GO" id="GO:0030246">
    <property type="term" value="F:carbohydrate binding"/>
    <property type="evidence" value="ECO:0007669"/>
    <property type="project" value="TreeGrafter"/>
</dbReference>
<reference evidence="9" key="1">
    <citation type="submission" date="2019-03" db="EMBL/GenBank/DDBJ databases">
        <title>Single cell metagenomics reveals metabolic interactions within the superorganism composed of flagellate Streblomastix strix and complex community of Bacteroidetes bacteria on its surface.</title>
        <authorList>
            <person name="Treitli S.C."/>
            <person name="Kolisko M."/>
            <person name="Husnik F."/>
            <person name="Keeling P."/>
            <person name="Hampl V."/>
        </authorList>
    </citation>
    <scope>NUCLEOTIDE SEQUENCE</scope>
    <source>
        <strain evidence="9">STM</strain>
    </source>
</reference>
<dbReference type="PRINTS" id="PR00132">
    <property type="entry name" value="GLHYDRLASE2"/>
</dbReference>
<feature type="domain" description="Glycoside hydrolase family 2 immunoglobulin-like beta-sandwich" evidence="6">
    <location>
        <begin position="250"/>
        <end position="294"/>
    </location>
</feature>
<evidence type="ECO:0000256" key="1">
    <source>
        <dbReference type="ARBA" id="ARBA00007401"/>
    </source>
</evidence>
<dbReference type="Pfam" id="PF02836">
    <property type="entry name" value="Glyco_hydro_2_C"/>
    <property type="match status" value="1"/>
</dbReference>
<dbReference type="Gene3D" id="3.20.20.80">
    <property type="entry name" value="Glycosidases"/>
    <property type="match status" value="1"/>
</dbReference>
<feature type="domain" description="Glycoside hydrolase family 2 catalytic" evidence="7">
    <location>
        <begin position="300"/>
        <end position="593"/>
    </location>
</feature>
<name>A0A5J4R071_9ZZZZ</name>
<comment type="similarity">
    <text evidence="1">Belongs to the glycosyl hydrolase 2 family.</text>
</comment>
<dbReference type="Gene3D" id="2.60.120.260">
    <property type="entry name" value="Galactose-binding domain-like"/>
    <property type="match status" value="1"/>
</dbReference>
<evidence type="ECO:0000259" key="6">
    <source>
        <dbReference type="Pfam" id="PF00703"/>
    </source>
</evidence>
<dbReference type="PANTHER" id="PTHR10066">
    <property type="entry name" value="BETA-GLUCURONIDASE"/>
    <property type="match status" value="1"/>
</dbReference>
<evidence type="ECO:0000256" key="5">
    <source>
        <dbReference type="ARBA" id="ARBA00023295"/>
    </source>
</evidence>
<dbReference type="GO" id="GO:0019391">
    <property type="term" value="P:glucuronoside catabolic process"/>
    <property type="evidence" value="ECO:0007669"/>
    <property type="project" value="TreeGrafter"/>
</dbReference>
<keyword evidence="5 9" id="KW-0326">Glycosidase</keyword>
<dbReference type="SUPFAM" id="SSF51445">
    <property type="entry name" value="(Trans)glycosidases"/>
    <property type="match status" value="1"/>
</dbReference>
<evidence type="ECO:0000259" key="8">
    <source>
        <dbReference type="Pfam" id="PF02837"/>
    </source>
</evidence>
<dbReference type="Pfam" id="PF02837">
    <property type="entry name" value="Glyco_hydro_2_N"/>
    <property type="match status" value="1"/>
</dbReference>
<dbReference type="EC" id="3.2.1.31" evidence="2"/>
<dbReference type="InterPro" id="IPR006104">
    <property type="entry name" value="Glyco_hydro_2_N"/>
</dbReference>
<dbReference type="InterPro" id="IPR036156">
    <property type="entry name" value="Beta-gal/glucu_dom_sf"/>
</dbReference>
<keyword evidence="4 9" id="KW-0378">Hydrolase</keyword>
<dbReference type="InterPro" id="IPR013783">
    <property type="entry name" value="Ig-like_fold"/>
</dbReference>
<accession>A0A5J4R071</accession>
<dbReference type="InterPro" id="IPR006102">
    <property type="entry name" value="Ig-like_GH2"/>
</dbReference>
<evidence type="ECO:0000256" key="2">
    <source>
        <dbReference type="ARBA" id="ARBA00012761"/>
    </source>
</evidence>
<dbReference type="GO" id="GO:0005975">
    <property type="term" value="P:carbohydrate metabolic process"/>
    <property type="evidence" value="ECO:0007669"/>
    <property type="project" value="InterPro"/>
</dbReference>
<evidence type="ECO:0000256" key="4">
    <source>
        <dbReference type="ARBA" id="ARBA00022801"/>
    </source>
</evidence>
<evidence type="ECO:0000313" key="9">
    <source>
        <dbReference type="EMBL" id="KAA6326918.1"/>
    </source>
</evidence>
<dbReference type="AlphaFoldDB" id="A0A5J4R071"/>
<dbReference type="Pfam" id="PF00703">
    <property type="entry name" value="Glyco_hydro_2"/>
    <property type="match status" value="1"/>
</dbReference>
<dbReference type="InterPro" id="IPR006103">
    <property type="entry name" value="Glyco_hydro_2_cat"/>
</dbReference>